<organism evidence="5 6">
    <name type="scientific">Brucella tritici</name>
    <dbReference type="NCBI Taxonomy" id="94626"/>
    <lineage>
        <taxon>Bacteria</taxon>
        <taxon>Pseudomonadati</taxon>
        <taxon>Pseudomonadota</taxon>
        <taxon>Alphaproteobacteria</taxon>
        <taxon>Hyphomicrobiales</taxon>
        <taxon>Brucellaceae</taxon>
        <taxon>Brucella/Ochrobactrum group</taxon>
        <taxon>Brucella</taxon>
    </lineage>
</organism>
<name>A0A7V7VW49_9HYPH</name>
<dbReference type="InterPro" id="IPR036388">
    <property type="entry name" value="WH-like_DNA-bd_sf"/>
</dbReference>
<dbReference type="GO" id="GO:0003700">
    <property type="term" value="F:DNA-binding transcription factor activity"/>
    <property type="evidence" value="ECO:0007669"/>
    <property type="project" value="InterPro"/>
</dbReference>
<keyword evidence="2" id="KW-0238">DNA-binding</keyword>
<dbReference type="RefSeq" id="WP_151644668.1">
    <property type="nucleotide sequence ID" value="NZ_WBVY01000002.1"/>
</dbReference>
<dbReference type="Gene3D" id="1.10.10.10">
    <property type="entry name" value="Winged helix-like DNA-binding domain superfamily/Winged helix DNA-binding domain"/>
    <property type="match status" value="1"/>
</dbReference>
<comment type="caution">
    <text evidence="5">The sequence shown here is derived from an EMBL/GenBank/DDBJ whole genome shotgun (WGS) entry which is preliminary data.</text>
</comment>
<keyword evidence="3" id="KW-0804">Transcription</keyword>
<evidence type="ECO:0000313" key="6">
    <source>
        <dbReference type="Proteomes" id="UP000460650"/>
    </source>
</evidence>
<evidence type="ECO:0000256" key="3">
    <source>
        <dbReference type="ARBA" id="ARBA00023163"/>
    </source>
</evidence>
<dbReference type="PANTHER" id="PTHR42756">
    <property type="entry name" value="TRANSCRIPTIONAL REGULATOR, MARR"/>
    <property type="match status" value="1"/>
</dbReference>
<accession>A0A7V7VW49</accession>
<proteinExistence type="predicted"/>
<reference evidence="5 6" key="1">
    <citation type="submission" date="2019-09" db="EMBL/GenBank/DDBJ databases">
        <title>Taxonomic organization of the family Brucellaceae based on a phylogenomic approach.</title>
        <authorList>
            <person name="Leclercq S."/>
            <person name="Cloeckaert A."/>
            <person name="Zygmunt M.S."/>
        </authorList>
    </citation>
    <scope>NUCLEOTIDE SEQUENCE [LARGE SCALE GENOMIC DNA]</scope>
    <source>
        <strain evidence="5 6">TA93</strain>
    </source>
</reference>
<evidence type="ECO:0000256" key="2">
    <source>
        <dbReference type="ARBA" id="ARBA00023125"/>
    </source>
</evidence>
<dbReference type="GO" id="GO:0003677">
    <property type="term" value="F:DNA binding"/>
    <property type="evidence" value="ECO:0007669"/>
    <property type="project" value="UniProtKB-KW"/>
</dbReference>
<dbReference type="SUPFAM" id="SSF46785">
    <property type="entry name" value="Winged helix' DNA-binding domain"/>
    <property type="match status" value="1"/>
</dbReference>
<dbReference type="Proteomes" id="UP000460650">
    <property type="component" value="Unassembled WGS sequence"/>
</dbReference>
<dbReference type="InterPro" id="IPR036390">
    <property type="entry name" value="WH_DNA-bd_sf"/>
</dbReference>
<evidence type="ECO:0000256" key="1">
    <source>
        <dbReference type="ARBA" id="ARBA00023015"/>
    </source>
</evidence>
<dbReference type="PANTHER" id="PTHR42756:SF1">
    <property type="entry name" value="TRANSCRIPTIONAL REPRESSOR OF EMRAB OPERON"/>
    <property type="match status" value="1"/>
</dbReference>
<gene>
    <name evidence="5" type="ORF">F9K94_07715</name>
</gene>
<dbReference type="InterPro" id="IPR000835">
    <property type="entry name" value="HTH_MarR-typ"/>
</dbReference>
<keyword evidence="1" id="KW-0805">Transcription regulation</keyword>
<dbReference type="PROSITE" id="PS50995">
    <property type="entry name" value="HTH_MARR_2"/>
    <property type="match status" value="1"/>
</dbReference>
<dbReference type="PRINTS" id="PR00598">
    <property type="entry name" value="HTHMARR"/>
</dbReference>
<dbReference type="Pfam" id="PF01047">
    <property type="entry name" value="MarR"/>
    <property type="match status" value="1"/>
</dbReference>
<evidence type="ECO:0000259" key="4">
    <source>
        <dbReference type="PROSITE" id="PS50995"/>
    </source>
</evidence>
<protein>
    <submittedName>
        <fullName evidence="5">MarR family transcriptional regulator</fullName>
    </submittedName>
</protein>
<dbReference type="EMBL" id="WBVY01000002">
    <property type="protein sequence ID" value="KAB2658081.1"/>
    <property type="molecule type" value="Genomic_DNA"/>
</dbReference>
<feature type="domain" description="HTH marR-type" evidence="4">
    <location>
        <begin position="4"/>
        <end position="136"/>
    </location>
</feature>
<dbReference type="SMART" id="SM00347">
    <property type="entry name" value="HTH_MARR"/>
    <property type="match status" value="1"/>
</dbReference>
<sequence length="154" mass="17903">MTDTRILGFLLHDVARLLRKRFEQRAREKGLTRTQWHTLAILSKNDGIKQRCLAEELEIEPITLTRILDRLVDQGLVERRSHPTDRRAFLIHICDAALPLLNNMRELGALTRQEALEDISQEKQEQLIQVLQSMKENLARACRTPIIQEDISDD</sequence>
<dbReference type="AlphaFoldDB" id="A0A7V7VW49"/>
<evidence type="ECO:0000313" key="5">
    <source>
        <dbReference type="EMBL" id="KAB2658081.1"/>
    </source>
</evidence>